<protein>
    <submittedName>
        <fullName evidence="1">Uncharacterized protein</fullName>
    </submittedName>
</protein>
<name>A0A9X2WGS0_9GAMM</name>
<dbReference type="EMBL" id="JAOANI010000022">
    <property type="protein sequence ID" value="MCT7360088.1"/>
    <property type="molecule type" value="Genomic_DNA"/>
</dbReference>
<reference evidence="1" key="1">
    <citation type="journal article" date="2022" name="Front. Microbiol.">
        <title>Genome-based taxonomic rearrangement of Oceanobacter-related bacteria including the description of Thalassolituus hydrocarbonoclasticus sp. nov. and Thalassolituus pacificus sp. nov. and emended description of the genus Thalassolituus.</title>
        <authorList>
            <person name="Dong C."/>
            <person name="Wei L."/>
            <person name="Wang J."/>
            <person name="Lai Q."/>
            <person name="Huang Z."/>
            <person name="Shao Z."/>
        </authorList>
    </citation>
    <scope>NUCLEOTIDE SEQUENCE</scope>
    <source>
        <strain evidence="1">59MF3M-4</strain>
    </source>
</reference>
<gene>
    <name evidence="1" type="ORF">NYR02_13790</name>
</gene>
<accession>A0A9X2WGS0</accession>
<dbReference type="Proteomes" id="UP001147830">
    <property type="component" value="Unassembled WGS sequence"/>
</dbReference>
<evidence type="ECO:0000313" key="1">
    <source>
        <dbReference type="EMBL" id="MCT7360088.1"/>
    </source>
</evidence>
<dbReference type="RefSeq" id="WP_260976932.1">
    <property type="nucleotide sequence ID" value="NZ_JAOANI010000022.1"/>
</dbReference>
<comment type="caution">
    <text evidence="1">The sequence shown here is derived from an EMBL/GenBank/DDBJ whole genome shotgun (WGS) entry which is preliminary data.</text>
</comment>
<keyword evidence="2" id="KW-1185">Reference proteome</keyword>
<sequence>MATPRTSEVRPRLLAVAALLLLPALLALHFGLVSVLLALGSSAAVSTGNNVWLSAADAISRNNPEVHVAIARYERQRAIITADGFRDIHLQESLARWQKAQQLRPLWPYYQLGAFDAEILLDAPAEVIQQRMNTLMTLAPNERGMDRSLLELALFGWQKLTPEQQVWSLERLDSTRYETRKAVLQTAARIGVKPVLCSRMSWKKVRTFCR</sequence>
<dbReference type="AlphaFoldDB" id="A0A9X2WGS0"/>
<proteinExistence type="predicted"/>
<organism evidence="1 2">
    <name type="scientific">Thalassolituus pacificus</name>
    <dbReference type="NCBI Taxonomy" id="2975440"/>
    <lineage>
        <taxon>Bacteria</taxon>
        <taxon>Pseudomonadati</taxon>
        <taxon>Pseudomonadota</taxon>
        <taxon>Gammaproteobacteria</taxon>
        <taxon>Oceanospirillales</taxon>
        <taxon>Oceanospirillaceae</taxon>
        <taxon>Thalassolituus</taxon>
    </lineage>
</organism>
<reference evidence="1" key="2">
    <citation type="submission" date="2022-08" db="EMBL/GenBank/DDBJ databases">
        <authorList>
            <person name="Dong C."/>
        </authorList>
    </citation>
    <scope>NUCLEOTIDE SEQUENCE</scope>
    <source>
        <strain evidence="1">59MF3M-4</strain>
    </source>
</reference>
<evidence type="ECO:0000313" key="2">
    <source>
        <dbReference type="Proteomes" id="UP001147830"/>
    </source>
</evidence>